<sequence length="150" mass="17411">MKIENAIKQSSFTSNYHKMLINLMYTGNWLRDEQMKIFKQHDLLPQHFNVLRIIRGSIPGPIAPKEIKEVLIDKAGDLTRLIDKLEKKELVKRNLCPSNRRKMDISITDKGLQLLEVLNEPMEAFTRRIQQNITEDQAANLSDLLDTLRG</sequence>
<name>A0A5B8VFT6_9BACT</name>
<dbReference type="AlphaFoldDB" id="A0A5B8VFT6"/>
<accession>A0A5B8VFT6</accession>
<dbReference type="InterPro" id="IPR039422">
    <property type="entry name" value="MarR/SlyA-like"/>
</dbReference>
<dbReference type="OrthoDB" id="763883at2"/>
<evidence type="ECO:0000313" key="3">
    <source>
        <dbReference type="Proteomes" id="UP000321291"/>
    </source>
</evidence>
<dbReference type="Pfam" id="PF01047">
    <property type="entry name" value="MarR"/>
    <property type="match status" value="1"/>
</dbReference>
<dbReference type="Proteomes" id="UP000321291">
    <property type="component" value="Chromosome"/>
</dbReference>
<dbReference type="RefSeq" id="WP_146779741.1">
    <property type="nucleotide sequence ID" value="NZ_CP042434.1"/>
</dbReference>
<dbReference type="InterPro" id="IPR036388">
    <property type="entry name" value="WH-like_DNA-bd_sf"/>
</dbReference>
<dbReference type="PRINTS" id="PR00598">
    <property type="entry name" value="HTHMARR"/>
</dbReference>
<dbReference type="SMART" id="SM00347">
    <property type="entry name" value="HTH_MARR"/>
    <property type="match status" value="1"/>
</dbReference>
<dbReference type="GO" id="GO:0003700">
    <property type="term" value="F:DNA-binding transcription factor activity"/>
    <property type="evidence" value="ECO:0007669"/>
    <property type="project" value="InterPro"/>
</dbReference>
<protein>
    <submittedName>
        <fullName evidence="2">MarR family transcriptional regulator</fullName>
    </submittedName>
</protein>
<reference evidence="2 3" key="1">
    <citation type="journal article" date="2017" name="Int. J. Syst. Evol. Microbiol.">
        <title>Arachidicoccus ginsenosidivorans sp. nov., with ginsenoside-converting activity isolated from ginseng cultivating soil.</title>
        <authorList>
            <person name="Siddiqi M.Z."/>
            <person name="Aslam Z."/>
            <person name="Im W.T."/>
        </authorList>
    </citation>
    <scope>NUCLEOTIDE SEQUENCE [LARGE SCALE GENOMIC DNA]</scope>
    <source>
        <strain evidence="2 3">Gsoil 809</strain>
    </source>
</reference>
<feature type="domain" description="HTH marR-type" evidence="1">
    <location>
        <begin position="16"/>
        <end position="150"/>
    </location>
</feature>
<keyword evidence="3" id="KW-1185">Reference proteome</keyword>
<evidence type="ECO:0000259" key="1">
    <source>
        <dbReference type="PROSITE" id="PS50995"/>
    </source>
</evidence>
<dbReference type="PROSITE" id="PS50995">
    <property type="entry name" value="HTH_MARR_2"/>
    <property type="match status" value="1"/>
</dbReference>
<evidence type="ECO:0000313" key="2">
    <source>
        <dbReference type="EMBL" id="QEC70477.1"/>
    </source>
</evidence>
<dbReference type="PANTHER" id="PTHR33164:SF101">
    <property type="entry name" value="TRANSCRIPTIONAL REPRESSOR MPRA"/>
    <property type="match status" value="1"/>
</dbReference>
<dbReference type="Gene3D" id="1.10.10.10">
    <property type="entry name" value="Winged helix-like DNA-binding domain superfamily/Winged helix DNA-binding domain"/>
    <property type="match status" value="1"/>
</dbReference>
<proteinExistence type="predicted"/>
<dbReference type="KEGG" id="agi:FSB73_00890"/>
<dbReference type="SUPFAM" id="SSF46785">
    <property type="entry name" value="Winged helix' DNA-binding domain"/>
    <property type="match status" value="1"/>
</dbReference>
<dbReference type="InterPro" id="IPR036390">
    <property type="entry name" value="WH_DNA-bd_sf"/>
</dbReference>
<organism evidence="2 3">
    <name type="scientific">Arachidicoccus ginsenosidivorans</name>
    <dbReference type="NCBI Taxonomy" id="496057"/>
    <lineage>
        <taxon>Bacteria</taxon>
        <taxon>Pseudomonadati</taxon>
        <taxon>Bacteroidota</taxon>
        <taxon>Chitinophagia</taxon>
        <taxon>Chitinophagales</taxon>
        <taxon>Chitinophagaceae</taxon>
        <taxon>Arachidicoccus</taxon>
    </lineage>
</organism>
<dbReference type="EMBL" id="CP042434">
    <property type="protein sequence ID" value="QEC70477.1"/>
    <property type="molecule type" value="Genomic_DNA"/>
</dbReference>
<dbReference type="GO" id="GO:0006950">
    <property type="term" value="P:response to stress"/>
    <property type="evidence" value="ECO:0007669"/>
    <property type="project" value="TreeGrafter"/>
</dbReference>
<dbReference type="PANTHER" id="PTHR33164">
    <property type="entry name" value="TRANSCRIPTIONAL REGULATOR, MARR FAMILY"/>
    <property type="match status" value="1"/>
</dbReference>
<gene>
    <name evidence="2" type="ORF">FSB73_00890</name>
</gene>
<dbReference type="InterPro" id="IPR000835">
    <property type="entry name" value="HTH_MarR-typ"/>
</dbReference>